<dbReference type="InterPro" id="IPR030564">
    <property type="entry name" value="Myotubularin"/>
</dbReference>
<dbReference type="STRING" id="246404.A0A507FLD6"/>
<comment type="similarity">
    <text evidence="1">Belongs to the protein-tyrosine phosphatase family. Non-receptor class myotubularin subfamily.</text>
</comment>
<reference evidence="6 7" key="1">
    <citation type="journal article" date="2019" name="Sci. Rep.">
        <title>Comparative genomics of chytrid fungi reveal insights into the obligate biotrophic and pathogenic lifestyle of Synchytrium endobioticum.</title>
        <authorList>
            <person name="van de Vossenberg B.T.L.H."/>
            <person name="Warris S."/>
            <person name="Nguyen H.D.T."/>
            <person name="van Gent-Pelzer M.P.E."/>
            <person name="Joly D.L."/>
            <person name="van de Geest H.C."/>
            <person name="Bonants P.J.M."/>
            <person name="Smith D.S."/>
            <person name="Levesque C.A."/>
            <person name="van der Lee T.A.J."/>
        </authorList>
    </citation>
    <scope>NUCLEOTIDE SEQUENCE [LARGE SCALE GENOMIC DNA]</scope>
    <source>
        <strain evidence="6 7">CBS 675.73</strain>
    </source>
</reference>
<feature type="region of interest" description="Disordered" evidence="4">
    <location>
        <begin position="748"/>
        <end position="785"/>
    </location>
</feature>
<dbReference type="OrthoDB" id="271628at2759"/>
<evidence type="ECO:0000256" key="4">
    <source>
        <dbReference type="SAM" id="MobiDB-lite"/>
    </source>
</evidence>
<dbReference type="Pfam" id="PF21098">
    <property type="entry name" value="PH-GRAM_MTMR6-like"/>
    <property type="match status" value="1"/>
</dbReference>
<dbReference type="InterPro" id="IPR029021">
    <property type="entry name" value="Prot-tyrosine_phosphatase-like"/>
</dbReference>
<dbReference type="GO" id="GO:0046856">
    <property type="term" value="P:phosphatidylinositol dephosphorylation"/>
    <property type="evidence" value="ECO:0007669"/>
    <property type="project" value="TreeGrafter"/>
</dbReference>
<accession>A0A507FLD6</accession>
<dbReference type="InterPro" id="IPR048994">
    <property type="entry name" value="PH-GRAM_MTMR6-9"/>
</dbReference>
<comment type="caution">
    <text evidence="6">The sequence shown here is derived from an EMBL/GenBank/DDBJ whole genome shotgun (WGS) entry which is preliminary data.</text>
</comment>
<dbReference type="EMBL" id="QEAP01000030">
    <property type="protein sequence ID" value="TPX77052.1"/>
    <property type="molecule type" value="Genomic_DNA"/>
</dbReference>
<dbReference type="PANTHER" id="PTHR10807">
    <property type="entry name" value="MYOTUBULARIN-RELATED"/>
    <property type="match status" value="1"/>
</dbReference>
<feature type="binding site" evidence="3">
    <location>
        <begin position="358"/>
        <end position="364"/>
    </location>
    <ligand>
        <name>substrate</name>
    </ligand>
</feature>
<dbReference type="Gene3D" id="2.30.29.30">
    <property type="entry name" value="Pleckstrin-homology domain (PH domain)/Phosphotyrosine-binding domain (PTB)"/>
    <property type="match status" value="1"/>
</dbReference>
<dbReference type="InterPro" id="IPR016130">
    <property type="entry name" value="Tyr_Pase_AS"/>
</dbReference>
<feature type="region of interest" description="Disordered" evidence="4">
    <location>
        <begin position="812"/>
        <end position="860"/>
    </location>
</feature>
<sequence length="860" mass="93248">MDPPLKVRPPSLKSLTLFDSPSQFEPILVKKGGVNTTASLSLTRHHLVLVFSDGSQHWLIYAKTSYSALHSIDRHFQTPDGLFPLIINGRNFSSIKLTLSSEAEVTDIFSNLRMLMNISSIDNLLAFHYQPVSQFSVSKGWSIYDPEVEFRRMGLGVKSDAWRISSVNKDFAFCPTYPKYFAVPSRISDNVLKHAVKFRSKGRIPVLSYIHRTNQVTITRCAQPLVGLQQNRSIQDEKLTESIFTTGRVPPVQGQSHLIIDARPAANVMGQTAMGAGIESTENYRNCKICLLGIGNIHVMRDSMNKLMEAAHSGDTGQFLRAGLDRSGWLGHIRTVLDGTLMVVKNVHSYNTHALVHCSDGWDRTAQICSLAEMCLDPYYRTIEGFQVLIEKEWMSFGHKFRDRLGLLSKPKRDGNSGPSVGSQISAASKSMQFSLTSAAKSLLKQSPSALSSSGGRNPNGSPSAVYRTNGSGTHVSGPQGSLEIATPSYLASHEVSPIFTQFLDCVYQLWTQFPTQFEFSEKYLLTLNSHLYSCQFGTFVFNNEKERVSFMVKGQGSPIPSGKASYSLWDYFLSNKSEFLNPLYMSPEQRKEMMVPSPEAMTDGDVLLPSPENARYWMGLYLCTQKQPEPDAIFSFSDASNNPVGEIKPLTASAVGAMGASAKSGVQYTVGDLDDEQESTSNGGGASNGSPATSSWQAAFSSTASQVSSFANIATTSWSMGGGWIGSASGGSSGGNSNYAPVDPLLSMSQANSNSPSSNAKVAVAEAPKQKTSSPVSSSPRLSLQERLAKTVERQMSDMDLKKSTGAVSNAAVSVNGSSSSSLAQTTATIDVEAEDAGAPRPSQVARSENVPHPLWSAE</sequence>
<evidence type="ECO:0000313" key="7">
    <source>
        <dbReference type="Proteomes" id="UP000320333"/>
    </source>
</evidence>
<keyword evidence="7" id="KW-1185">Reference proteome</keyword>
<feature type="binding site" evidence="3">
    <location>
        <begin position="296"/>
        <end position="297"/>
    </location>
    <ligand>
        <name>substrate</name>
    </ligand>
</feature>
<gene>
    <name evidence="6" type="ORF">CcCBS67573_g01678</name>
</gene>
<evidence type="ECO:0000256" key="1">
    <source>
        <dbReference type="ARBA" id="ARBA00007471"/>
    </source>
</evidence>
<evidence type="ECO:0000256" key="3">
    <source>
        <dbReference type="PIRSR" id="PIRSR630564-2"/>
    </source>
</evidence>
<feature type="region of interest" description="Disordered" evidence="4">
    <location>
        <begin position="448"/>
        <end position="479"/>
    </location>
</feature>
<feature type="compositionally biased region" description="Low complexity" evidence="4">
    <location>
        <begin position="452"/>
        <end position="464"/>
    </location>
</feature>
<feature type="domain" description="Myotubularin phosphatase" evidence="5">
    <location>
        <begin position="140"/>
        <end position="622"/>
    </location>
</feature>
<dbReference type="AlphaFoldDB" id="A0A507FLD6"/>
<dbReference type="GO" id="GO:0005737">
    <property type="term" value="C:cytoplasm"/>
    <property type="evidence" value="ECO:0007669"/>
    <property type="project" value="TreeGrafter"/>
</dbReference>
<dbReference type="Pfam" id="PF06602">
    <property type="entry name" value="Myotub-related"/>
    <property type="match status" value="1"/>
</dbReference>
<dbReference type="GO" id="GO:0016020">
    <property type="term" value="C:membrane"/>
    <property type="evidence" value="ECO:0007669"/>
    <property type="project" value="TreeGrafter"/>
</dbReference>
<proteinExistence type="inferred from homology"/>
<organism evidence="6 7">
    <name type="scientific">Chytriomyces confervae</name>
    <dbReference type="NCBI Taxonomy" id="246404"/>
    <lineage>
        <taxon>Eukaryota</taxon>
        <taxon>Fungi</taxon>
        <taxon>Fungi incertae sedis</taxon>
        <taxon>Chytridiomycota</taxon>
        <taxon>Chytridiomycota incertae sedis</taxon>
        <taxon>Chytridiomycetes</taxon>
        <taxon>Chytridiales</taxon>
        <taxon>Chytriomycetaceae</taxon>
        <taxon>Chytriomyces</taxon>
    </lineage>
</organism>
<feature type="region of interest" description="Disordered" evidence="4">
    <location>
        <begin position="675"/>
        <end position="698"/>
    </location>
</feature>
<feature type="compositionally biased region" description="Polar residues" evidence="4">
    <location>
        <begin position="467"/>
        <end position="479"/>
    </location>
</feature>
<evidence type="ECO:0000313" key="6">
    <source>
        <dbReference type="EMBL" id="TPX77052.1"/>
    </source>
</evidence>
<evidence type="ECO:0000259" key="5">
    <source>
        <dbReference type="PROSITE" id="PS51339"/>
    </source>
</evidence>
<evidence type="ECO:0000256" key="2">
    <source>
        <dbReference type="PIRSR" id="PIRSR630564-1"/>
    </source>
</evidence>
<protein>
    <recommendedName>
        <fullName evidence="5">Myotubularin phosphatase domain-containing protein</fullName>
    </recommendedName>
</protein>
<name>A0A507FLD6_9FUNG</name>
<feature type="active site" description="Phosphocysteine intermediate" evidence="2">
    <location>
        <position position="358"/>
    </location>
</feature>
<dbReference type="PROSITE" id="PS51339">
    <property type="entry name" value="PPASE_MYOTUBULARIN"/>
    <property type="match status" value="1"/>
</dbReference>
<feature type="compositionally biased region" description="Low complexity" evidence="4">
    <location>
        <begin position="812"/>
        <end position="823"/>
    </location>
</feature>
<dbReference type="GO" id="GO:0004438">
    <property type="term" value="F:phosphatidylinositol-3-phosphate phosphatase activity"/>
    <property type="evidence" value="ECO:0007669"/>
    <property type="project" value="TreeGrafter"/>
</dbReference>
<feature type="compositionally biased region" description="Low complexity" evidence="4">
    <location>
        <begin position="774"/>
        <end position="784"/>
    </location>
</feature>
<dbReference type="PANTHER" id="PTHR10807:SF128">
    <property type="entry name" value="PHOSPHATIDYLINOSITOL-3,5-BISPHOSPHATE 3-PHOSPHATASE"/>
    <property type="match status" value="1"/>
</dbReference>
<dbReference type="InterPro" id="IPR011993">
    <property type="entry name" value="PH-like_dom_sf"/>
</dbReference>
<dbReference type="SUPFAM" id="SSF52799">
    <property type="entry name" value="(Phosphotyrosine protein) phosphatases II"/>
    <property type="match status" value="1"/>
</dbReference>
<dbReference type="InterPro" id="IPR010569">
    <property type="entry name" value="Myotubularin-like_Pase_dom"/>
</dbReference>
<dbReference type="PROSITE" id="PS00383">
    <property type="entry name" value="TYR_PHOSPHATASE_1"/>
    <property type="match status" value="1"/>
</dbReference>
<dbReference type="Proteomes" id="UP000320333">
    <property type="component" value="Unassembled WGS sequence"/>
</dbReference>
<feature type="compositionally biased region" description="Low complexity" evidence="4">
    <location>
        <begin position="748"/>
        <end position="760"/>
    </location>
</feature>